<dbReference type="KEGG" id="rue:DT065_07325"/>
<dbReference type="OrthoDB" id="47476at2"/>
<dbReference type="HAMAP" id="MF_00514">
    <property type="entry name" value="Ribosomal_bL35"/>
    <property type="match status" value="1"/>
</dbReference>
<keyword evidence="9" id="KW-1185">Reference proteome</keyword>
<evidence type="ECO:0000256" key="5">
    <source>
        <dbReference type="HAMAP-Rule" id="MF_00514"/>
    </source>
</evidence>
<dbReference type="InterPro" id="IPR037229">
    <property type="entry name" value="Ribosomal_bL35_sf"/>
</dbReference>
<dbReference type="Gene3D" id="4.10.410.60">
    <property type="match status" value="1"/>
</dbReference>
<name>A0A345BY28_9BACI</name>
<dbReference type="InterPro" id="IPR021137">
    <property type="entry name" value="Ribosomal_bL35-like"/>
</dbReference>
<gene>
    <name evidence="5" type="primary">rpmI</name>
    <name evidence="8" type="ORF">DT065_07325</name>
</gene>
<protein>
    <recommendedName>
        <fullName evidence="4 5">Large ribosomal subunit protein bL35</fullName>
    </recommendedName>
</protein>
<evidence type="ECO:0000256" key="3">
    <source>
        <dbReference type="ARBA" id="ARBA00023274"/>
    </source>
</evidence>
<dbReference type="RefSeq" id="WP_114372120.1">
    <property type="nucleotide sequence ID" value="NZ_CP031092.1"/>
</dbReference>
<dbReference type="FunFam" id="4.10.410.60:FF:000001">
    <property type="entry name" value="50S ribosomal protein L35"/>
    <property type="match status" value="1"/>
</dbReference>
<dbReference type="InterPro" id="IPR018265">
    <property type="entry name" value="Ribosomal_bL35_CS"/>
</dbReference>
<feature type="compositionally biased region" description="Basic and acidic residues" evidence="7">
    <location>
        <begin position="46"/>
        <end position="59"/>
    </location>
</feature>
<dbReference type="PRINTS" id="PR00064">
    <property type="entry name" value="RIBOSOMALL35"/>
</dbReference>
<evidence type="ECO:0000256" key="4">
    <source>
        <dbReference type="ARBA" id="ARBA00071664"/>
    </source>
</evidence>
<evidence type="ECO:0000256" key="6">
    <source>
        <dbReference type="RuleBase" id="RU000568"/>
    </source>
</evidence>
<dbReference type="PROSITE" id="PS00936">
    <property type="entry name" value="RIBOSOMAL_L35"/>
    <property type="match status" value="1"/>
</dbReference>
<dbReference type="GO" id="GO:0006412">
    <property type="term" value="P:translation"/>
    <property type="evidence" value="ECO:0007669"/>
    <property type="project" value="UniProtKB-UniRule"/>
</dbReference>
<accession>A0A345BY28</accession>
<organism evidence="8 9">
    <name type="scientific">Salicibibacter kimchii</name>
    <dbReference type="NCBI Taxonomy" id="2099786"/>
    <lineage>
        <taxon>Bacteria</taxon>
        <taxon>Bacillati</taxon>
        <taxon>Bacillota</taxon>
        <taxon>Bacilli</taxon>
        <taxon>Bacillales</taxon>
        <taxon>Bacillaceae</taxon>
        <taxon>Salicibibacter</taxon>
    </lineage>
</organism>
<reference evidence="8 9" key="1">
    <citation type="journal article" date="2018" name="J. Microbiol.">
        <title>Salicibibacter kimchii gen. nov., sp. nov., a moderately halophilic and alkalitolerant bacterium in the family Bacillaceae, isolated from kimchi.</title>
        <authorList>
            <person name="Jang J.Y."/>
            <person name="Oh Y.J."/>
            <person name="Lim S.K."/>
            <person name="Park H.K."/>
            <person name="Lee C."/>
            <person name="Kim J.Y."/>
            <person name="Lee M.A."/>
            <person name="Choi H.J."/>
        </authorList>
    </citation>
    <scope>NUCLEOTIDE SEQUENCE [LARGE SCALE GENOMIC DNA]</scope>
    <source>
        <strain evidence="8 9">NKC1-1</strain>
    </source>
</reference>
<evidence type="ECO:0000256" key="2">
    <source>
        <dbReference type="ARBA" id="ARBA00022980"/>
    </source>
</evidence>
<dbReference type="PANTHER" id="PTHR33343:SF1">
    <property type="entry name" value="LARGE RIBOSOMAL SUBUNIT PROTEIN BL35M"/>
    <property type="match status" value="1"/>
</dbReference>
<dbReference type="InterPro" id="IPR001706">
    <property type="entry name" value="Ribosomal_bL35"/>
</dbReference>
<dbReference type="PANTHER" id="PTHR33343">
    <property type="entry name" value="54S RIBOSOMAL PROTEIN BL35M"/>
    <property type="match status" value="1"/>
</dbReference>
<evidence type="ECO:0000256" key="7">
    <source>
        <dbReference type="SAM" id="MobiDB-lite"/>
    </source>
</evidence>
<evidence type="ECO:0000313" key="9">
    <source>
        <dbReference type="Proteomes" id="UP000252100"/>
    </source>
</evidence>
<feature type="region of interest" description="Disordered" evidence="7">
    <location>
        <begin position="1"/>
        <end position="66"/>
    </location>
</feature>
<dbReference type="SUPFAM" id="SSF143034">
    <property type="entry name" value="L35p-like"/>
    <property type="match status" value="1"/>
</dbReference>
<comment type="similarity">
    <text evidence="1 5 6">Belongs to the bacterial ribosomal protein bL35 family.</text>
</comment>
<keyword evidence="2 5" id="KW-0689">Ribosomal protein</keyword>
<dbReference type="NCBIfam" id="TIGR00001">
    <property type="entry name" value="rpmI_bact"/>
    <property type="match status" value="1"/>
</dbReference>
<feature type="compositionally biased region" description="Basic residues" evidence="7">
    <location>
        <begin position="1"/>
        <end position="26"/>
    </location>
</feature>
<dbReference type="Proteomes" id="UP000252100">
    <property type="component" value="Chromosome"/>
</dbReference>
<evidence type="ECO:0000256" key="1">
    <source>
        <dbReference type="ARBA" id="ARBA00006598"/>
    </source>
</evidence>
<proteinExistence type="inferred from homology"/>
<dbReference type="EMBL" id="CP031092">
    <property type="protein sequence ID" value="AXF55859.1"/>
    <property type="molecule type" value="Genomic_DNA"/>
</dbReference>
<evidence type="ECO:0000313" key="8">
    <source>
        <dbReference type="EMBL" id="AXF55859.1"/>
    </source>
</evidence>
<dbReference type="GO" id="GO:0022625">
    <property type="term" value="C:cytosolic large ribosomal subunit"/>
    <property type="evidence" value="ECO:0007669"/>
    <property type="project" value="TreeGrafter"/>
</dbReference>
<dbReference type="GO" id="GO:0003735">
    <property type="term" value="F:structural constituent of ribosome"/>
    <property type="evidence" value="ECO:0007669"/>
    <property type="project" value="InterPro"/>
</dbReference>
<keyword evidence="3 5" id="KW-0687">Ribonucleoprotein</keyword>
<dbReference type="Pfam" id="PF01632">
    <property type="entry name" value="Ribosomal_L35p"/>
    <property type="match status" value="1"/>
</dbReference>
<sequence>MPKMKTHRGAAKRFKRTGKGKLKRNHAFTSHLARNQTQKQKRHLRKDTVMDKSDQKRVEPMLPYKK</sequence>
<dbReference type="AlphaFoldDB" id="A0A345BY28"/>